<dbReference type="EMBL" id="BONZ01000030">
    <property type="protein sequence ID" value="GIH14880.1"/>
    <property type="molecule type" value="Genomic_DNA"/>
</dbReference>
<gene>
    <name evidence="4" type="ORF">Raf01_30520</name>
</gene>
<accession>A0A8J3QP79</accession>
<feature type="chain" id="PRO_5038511730" evidence="2">
    <location>
        <begin position="29"/>
        <end position="414"/>
    </location>
</feature>
<dbReference type="AlphaFoldDB" id="A0A8J3QP79"/>
<dbReference type="Gene3D" id="3.40.50.1110">
    <property type="entry name" value="SGNH hydrolase"/>
    <property type="match status" value="1"/>
</dbReference>
<organism evidence="4 5">
    <name type="scientific">Rugosimonospora africana</name>
    <dbReference type="NCBI Taxonomy" id="556532"/>
    <lineage>
        <taxon>Bacteria</taxon>
        <taxon>Bacillati</taxon>
        <taxon>Actinomycetota</taxon>
        <taxon>Actinomycetes</taxon>
        <taxon>Micromonosporales</taxon>
        <taxon>Micromonosporaceae</taxon>
        <taxon>Rugosimonospora</taxon>
    </lineage>
</organism>
<name>A0A8J3QP79_9ACTN</name>
<dbReference type="PANTHER" id="PTHR43784">
    <property type="entry name" value="GDSL-LIKE LIPASE/ACYLHYDROLASE, PUTATIVE (AFU_ORTHOLOGUE AFUA_2G00820)-RELATED"/>
    <property type="match status" value="1"/>
</dbReference>
<protein>
    <submittedName>
        <fullName evidence="4">SGNH hydrolase</fullName>
    </submittedName>
</protein>
<sequence>MNGRHSLRVAAVVAVVAAAIAGSGSTDAVAGQDPAPAGPGSGWQASWRTAPQPPIATGPSHDGFTGQTVRMVIHPTAGGQAVRVRLSNLYGTAPLQVAKVAVATQDTGPTAVAKTQRVVTFDGSDSATIPAGGETVSDAVPFATRAGKNLLVSLYLTGPTGPTTWHNKAQATSYISSPGDWTTEPGGSPYQSITPSWFFLDGLDVLTHPLARTIVAFGDSITDGAYSTIDADRTYPDWLARRLGDYAVLNEGIGGNQILTDTQGGGPSALHRIQRDAFEQPGVTDVIFLEGVNDIGANATAQQLIDGMTQIVDQAHARCLRIIGGTITPFKNSVYYTDEHEKTREAVNAWIRTSGQFDGVADFDKALRDGTDPLVIDPRYHTVGDLHPNDAGYKAMAAAVNVPKPATGPGCTHD</sequence>
<dbReference type="SUPFAM" id="SSF52266">
    <property type="entry name" value="SGNH hydrolase"/>
    <property type="match status" value="1"/>
</dbReference>
<feature type="signal peptide" evidence="2">
    <location>
        <begin position="1"/>
        <end position="28"/>
    </location>
</feature>
<reference evidence="4" key="1">
    <citation type="submission" date="2021-01" db="EMBL/GenBank/DDBJ databases">
        <title>Whole genome shotgun sequence of Rugosimonospora africana NBRC 104875.</title>
        <authorList>
            <person name="Komaki H."/>
            <person name="Tamura T."/>
        </authorList>
    </citation>
    <scope>NUCLEOTIDE SEQUENCE</scope>
    <source>
        <strain evidence="4">NBRC 104875</strain>
    </source>
</reference>
<feature type="domain" description="SGNH hydrolase-type esterase" evidence="3">
    <location>
        <begin position="216"/>
        <end position="395"/>
    </location>
</feature>
<evidence type="ECO:0000256" key="2">
    <source>
        <dbReference type="SAM" id="SignalP"/>
    </source>
</evidence>
<dbReference type="RefSeq" id="WP_203918530.1">
    <property type="nucleotide sequence ID" value="NZ_BONZ01000030.1"/>
</dbReference>
<dbReference type="Pfam" id="PF13472">
    <property type="entry name" value="Lipase_GDSL_2"/>
    <property type="match status" value="1"/>
</dbReference>
<keyword evidence="5" id="KW-1185">Reference proteome</keyword>
<evidence type="ECO:0000256" key="1">
    <source>
        <dbReference type="SAM" id="MobiDB-lite"/>
    </source>
</evidence>
<comment type="caution">
    <text evidence="4">The sequence shown here is derived from an EMBL/GenBank/DDBJ whole genome shotgun (WGS) entry which is preliminary data.</text>
</comment>
<dbReference type="PANTHER" id="PTHR43784:SF2">
    <property type="entry name" value="GDSL-LIKE LIPASE_ACYLHYDROLASE, PUTATIVE (AFU_ORTHOLOGUE AFUA_2G00820)-RELATED"/>
    <property type="match status" value="1"/>
</dbReference>
<evidence type="ECO:0000313" key="4">
    <source>
        <dbReference type="EMBL" id="GIH14880.1"/>
    </source>
</evidence>
<feature type="region of interest" description="Disordered" evidence="1">
    <location>
        <begin position="25"/>
        <end position="60"/>
    </location>
</feature>
<evidence type="ECO:0000259" key="3">
    <source>
        <dbReference type="Pfam" id="PF13472"/>
    </source>
</evidence>
<dbReference type="InterPro" id="IPR013830">
    <property type="entry name" value="SGNH_hydro"/>
</dbReference>
<dbReference type="InterPro" id="IPR053140">
    <property type="entry name" value="GDSL_Rv0518-like"/>
</dbReference>
<keyword evidence="4" id="KW-0378">Hydrolase</keyword>
<dbReference type="Proteomes" id="UP000642748">
    <property type="component" value="Unassembled WGS sequence"/>
</dbReference>
<dbReference type="CDD" id="cd01830">
    <property type="entry name" value="XynE_like"/>
    <property type="match status" value="1"/>
</dbReference>
<keyword evidence="2" id="KW-0732">Signal</keyword>
<dbReference type="GO" id="GO:0016787">
    <property type="term" value="F:hydrolase activity"/>
    <property type="evidence" value="ECO:0007669"/>
    <property type="project" value="UniProtKB-KW"/>
</dbReference>
<dbReference type="InterPro" id="IPR036514">
    <property type="entry name" value="SGNH_hydro_sf"/>
</dbReference>
<proteinExistence type="predicted"/>
<evidence type="ECO:0000313" key="5">
    <source>
        <dbReference type="Proteomes" id="UP000642748"/>
    </source>
</evidence>